<gene>
    <name evidence="12" type="ORF">J2S01_001604</name>
</gene>
<feature type="domain" description="PTS EIIA type-2" evidence="11">
    <location>
        <begin position="3"/>
        <end position="144"/>
    </location>
</feature>
<accession>A0ABT9Y7S4</accession>
<evidence type="ECO:0000313" key="13">
    <source>
        <dbReference type="Proteomes" id="UP001239167"/>
    </source>
</evidence>
<dbReference type="RefSeq" id="WP_307224030.1">
    <property type="nucleotide sequence ID" value="NZ_CP116940.1"/>
</dbReference>
<evidence type="ECO:0000256" key="9">
    <source>
        <dbReference type="ARBA" id="ARBA00041175"/>
    </source>
</evidence>
<evidence type="ECO:0000259" key="11">
    <source>
        <dbReference type="PROSITE" id="PS51094"/>
    </source>
</evidence>
<comment type="function">
    <text evidence="8">The phosphoenolpyruvate-dependent sugar phosphotransferase system (sugar PTS), a major carbohydrate active transport system, catalyzes the phosphorylation of incoming sugar substrates concomitantly with their translocation across the cell membrane. The enzyme II UlaABC PTS system is involved in ascorbate transport.</text>
</comment>
<dbReference type="InterPro" id="IPR051351">
    <property type="entry name" value="Ascorbate-PTS_EIIA_comp"/>
</dbReference>
<dbReference type="SUPFAM" id="SSF55804">
    <property type="entry name" value="Phoshotransferase/anion transport protein"/>
    <property type="match status" value="1"/>
</dbReference>
<comment type="caution">
    <text evidence="12">The sequence shown here is derived from an EMBL/GenBank/DDBJ whole genome shotgun (WGS) entry which is preliminary data.</text>
</comment>
<evidence type="ECO:0000256" key="10">
    <source>
        <dbReference type="ARBA" id="ARBA00042072"/>
    </source>
</evidence>
<evidence type="ECO:0000256" key="3">
    <source>
        <dbReference type="ARBA" id="ARBA00022490"/>
    </source>
</evidence>
<keyword evidence="7" id="KW-0418">Kinase</keyword>
<reference evidence="12 13" key="1">
    <citation type="submission" date="2023-07" db="EMBL/GenBank/DDBJ databases">
        <title>Genomic Encyclopedia of Type Strains, Phase IV (KMG-IV): sequencing the most valuable type-strain genomes for metagenomic binning, comparative biology and taxonomic classification.</title>
        <authorList>
            <person name="Goeker M."/>
        </authorList>
    </citation>
    <scope>NUCLEOTIDE SEQUENCE [LARGE SCALE GENOMIC DNA]</scope>
    <source>
        <strain evidence="12 13">DSM 16980</strain>
    </source>
</reference>
<dbReference type="PANTHER" id="PTHR36203:SF1">
    <property type="entry name" value="ASCORBATE-SPECIFIC PTS SYSTEM EIIA COMPONENT"/>
    <property type="match status" value="1"/>
</dbReference>
<comment type="subcellular location">
    <subcellularLocation>
        <location evidence="1">Cytoplasm</location>
    </subcellularLocation>
</comment>
<keyword evidence="6" id="KW-0598">Phosphotransferase system</keyword>
<dbReference type="Proteomes" id="UP001239167">
    <property type="component" value="Unassembled WGS sequence"/>
</dbReference>
<dbReference type="InterPro" id="IPR016152">
    <property type="entry name" value="PTrfase/Anion_transptr"/>
</dbReference>
<dbReference type="EMBL" id="JAUSUE010000010">
    <property type="protein sequence ID" value="MDQ0203885.1"/>
    <property type="molecule type" value="Genomic_DNA"/>
</dbReference>
<dbReference type="Gene3D" id="3.40.930.10">
    <property type="entry name" value="Mannitol-specific EII, Chain A"/>
    <property type="match status" value="1"/>
</dbReference>
<evidence type="ECO:0000313" key="12">
    <source>
        <dbReference type="EMBL" id="MDQ0203885.1"/>
    </source>
</evidence>
<keyword evidence="3" id="KW-0963">Cytoplasm</keyword>
<evidence type="ECO:0000256" key="7">
    <source>
        <dbReference type="ARBA" id="ARBA00022777"/>
    </source>
</evidence>
<evidence type="ECO:0000256" key="1">
    <source>
        <dbReference type="ARBA" id="ARBA00004496"/>
    </source>
</evidence>
<proteinExistence type="predicted"/>
<keyword evidence="2" id="KW-0813">Transport</keyword>
<evidence type="ECO:0000256" key="2">
    <source>
        <dbReference type="ARBA" id="ARBA00022448"/>
    </source>
</evidence>
<evidence type="ECO:0000256" key="5">
    <source>
        <dbReference type="ARBA" id="ARBA00022679"/>
    </source>
</evidence>
<sequence length="145" mass="15979">MIAEYLKDNLSLLDSVNSWEESIAAASEVLVNKKVISELYVQAMIDNVNKNGSYIVIVPQVALAHARPDNGVIKTGISLLKLNKPVMFPEGKSVNIVVVLAANEEKNHLELMSELADLFIDDKKIENIISAASVDYLQQLIEKSD</sequence>
<keyword evidence="13" id="KW-1185">Reference proteome</keyword>
<keyword evidence="5" id="KW-0808">Transferase</keyword>
<dbReference type="InterPro" id="IPR002178">
    <property type="entry name" value="PTS_EIIA_type-2_dom"/>
</dbReference>
<evidence type="ECO:0000256" key="8">
    <source>
        <dbReference type="ARBA" id="ARBA00037387"/>
    </source>
</evidence>
<protein>
    <recommendedName>
        <fullName evidence="9">Ascorbate-specific PTS system EIIA component</fullName>
    </recommendedName>
    <alternativeName>
        <fullName evidence="10">Ascorbate-specific phosphotransferase enzyme IIA component</fullName>
    </alternativeName>
</protein>
<organism evidence="12 13">
    <name type="scientific">Pectinatus haikarae</name>
    <dbReference type="NCBI Taxonomy" id="349096"/>
    <lineage>
        <taxon>Bacteria</taxon>
        <taxon>Bacillati</taxon>
        <taxon>Bacillota</taxon>
        <taxon>Negativicutes</taxon>
        <taxon>Selenomonadales</taxon>
        <taxon>Selenomonadaceae</taxon>
        <taxon>Pectinatus</taxon>
    </lineage>
</organism>
<evidence type="ECO:0000256" key="6">
    <source>
        <dbReference type="ARBA" id="ARBA00022683"/>
    </source>
</evidence>
<dbReference type="PROSITE" id="PS51094">
    <property type="entry name" value="PTS_EIIA_TYPE_2"/>
    <property type="match status" value="1"/>
</dbReference>
<evidence type="ECO:0000256" key="4">
    <source>
        <dbReference type="ARBA" id="ARBA00022553"/>
    </source>
</evidence>
<dbReference type="PANTHER" id="PTHR36203">
    <property type="entry name" value="ASCORBATE-SPECIFIC PTS SYSTEM EIIA COMPONENT"/>
    <property type="match status" value="1"/>
</dbReference>
<dbReference type="Pfam" id="PF00359">
    <property type="entry name" value="PTS_EIIA_2"/>
    <property type="match status" value="1"/>
</dbReference>
<keyword evidence="4" id="KW-0597">Phosphoprotein</keyword>
<name>A0ABT9Y7S4_9FIRM</name>